<accession>A0A7J6FDJ0</accession>
<reference evidence="2 3" key="1">
    <citation type="journal article" date="2020" name="bioRxiv">
        <title>Sequence and annotation of 42 cannabis genomes reveals extensive copy number variation in cannabinoid synthesis and pathogen resistance genes.</title>
        <authorList>
            <person name="Mckernan K.J."/>
            <person name="Helbert Y."/>
            <person name="Kane L.T."/>
            <person name="Ebling H."/>
            <person name="Zhang L."/>
            <person name="Liu B."/>
            <person name="Eaton Z."/>
            <person name="Mclaughlin S."/>
            <person name="Kingan S."/>
            <person name="Baybayan P."/>
            <person name="Concepcion G."/>
            <person name="Jordan M."/>
            <person name="Riva A."/>
            <person name="Barbazuk W."/>
            <person name="Harkins T."/>
        </authorList>
    </citation>
    <scope>NUCLEOTIDE SEQUENCE [LARGE SCALE GENOMIC DNA]</scope>
    <source>
        <strain evidence="3">cv. Jamaican Lion 4</strain>
        <tissue evidence="2">Leaf</tissue>
    </source>
</reference>
<evidence type="ECO:0000313" key="3">
    <source>
        <dbReference type="Proteomes" id="UP000525078"/>
    </source>
</evidence>
<dbReference type="Proteomes" id="UP000525078">
    <property type="component" value="Unassembled WGS sequence"/>
</dbReference>
<proteinExistence type="predicted"/>
<evidence type="ECO:0000313" key="2">
    <source>
        <dbReference type="EMBL" id="KAF4368762.1"/>
    </source>
</evidence>
<gene>
    <name evidence="2" type="ORF">F8388_021374</name>
</gene>
<organism evidence="2 3">
    <name type="scientific">Cannabis sativa</name>
    <name type="common">Hemp</name>
    <name type="synonym">Marijuana</name>
    <dbReference type="NCBI Taxonomy" id="3483"/>
    <lineage>
        <taxon>Eukaryota</taxon>
        <taxon>Viridiplantae</taxon>
        <taxon>Streptophyta</taxon>
        <taxon>Embryophyta</taxon>
        <taxon>Tracheophyta</taxon>
        <taxon>Spermatophyta</taxon>
        <taxon>Magnoliopsida</taxon>
        <taxon>eudicotyledons</taxon>
        <taxon>Gunneridae</taxon>
        <taxon>Pentapetalae</taxon>
        <taxon>rosids</taxon>
        <taxon>fabids</taxon>
        <taxon>Rosales</taxon>
        <taxon>Cannabaceae</taxon>
        <taxon>Cannabis</taxon>
    </lineage>
</organism>
<protein>
    <submittedName>
        <fullName evidence="2">Uncharacterized protein</fullName>
    </submittedName>
</protein>
<evidence type="ECO:0000256" key="1">
    <source>
        <dbReference type="SAM" id="MobiDB-lite"/>
    </source>
</evidence>
<feature type="region of interest" description="Disordered" evidence="1">
    <location>
        <begin position="1"/>
        <end position="27"/>
    </location>
</feature>
<comment type="caution">
    <text evidence="2">The sequence shown here is derived from an EMBL/GenBank/DDBJ whole genome shotgun (WGS) entry which is preliminary data.</text>
</comment>
<dbReference type="EMBL" id="JAATIP010000132">
    <property type="protein sequence ID" value="KAF4368762.1"/>
    <property type="molecule type" value="Genomic_DNA"/>
</dbReference>
<dbReference type="AlphaFoldDB" id="A0A7J6FDJ0"/>
<sequence>MLSSNTTGLRKSHQWRNPTFPDKKPSISNTVNAKLKQKPSSIASTRAAIPPSSTIASFPSSTAAKLLKTTIAFSANPVPCSATSSTNGFTTPALTALSLFCFTEQSLYSVVSASFFPLVEPLSKSETRGGIAPQAPIEVLFSSTRARLSRAHAAFCFEVSVPVLRT</sequence>
<name>A0A7J6FDJ0_CANSA</name>